<organism evidence="4 5">
    <name type="scientific">Nematostella vectensis</name>
    <name type="common">Starlet sea anemone</name>
    <dbReference type="NCBI Taxonomy" id="45351"/>
    <lineage>
        <taxon>Eukaryota</taxon>
        <taxon>Metazoa</taxon>
        <taxon>Cnidaria</taxon>
        <taxon>Anthozoa</taxon>
        <taxon>Hexacorallia</taxon>
        <taxon>Actiniaria</taxon>
        <taxon>Edwardsiidae</taxon>
        <taxon>Nematostella</taxon>
    </lineage>
</organism>
<dbReference type="PROSITE" id="PS51670">
    <property type="entry name" value="SHKT"/>
    <property type="match status" value="2"/>
</dbReference>
<feature type="domain" description="ShKT" evidence="3">
    <location>
        <begin position="115"/>
        <end position="155"/>
    </location>
</feature>
<keyword evidence="5" id="KW-1185">Reference proteome</keyword>
<dbReference type="HOGENOM" id="CLU_1186252_0_0_1"/>
<dbReference type="AlphaFoldDB" id="A7TC20"/>
<dbReference type="PANTHER" id="PTHR21724:SF109">
    <property type="entry name" value="SHKT DOMAIN-CONTAINING PROTEIN"/>
    <property type="match status" value="1"/>
</dbReference>
<dbReference type="Pfam" id="PF01549">
    <property type="entry name" value="ShK"/>
    <property type="match status" value="2"/>
</dbReference>
<dbReference type="EMBL" id="DS475921">
    <property type="protein sequence ID" value="EDO26424.1"/>
    <property type="molecule type" value="Genomic_DNA"/>
</dbReference>
<dbReference type="SMART" id="SM00254">
    <property type="entry name" value="ShKT"/>
    <property type="match status" value="2"/>
</dbReference>
<dbReference type="Gene3D" id="1.10.10.1940">
    <property type="match status" value="2"/>
</dbReference>
<evidence type="ECO:0000256" key="2">
    <source>
        <dbReference type="PROSITE-ProRule" id="PRU01005"/>
    </source>
</evidence>
<name>A7TC20_NEMVE</name>
<evidence type="ECO:0000259" key="3">
    <source>
        <dbReference type="PROSITE" id="PS51670"/>
    </source>
</evidence>
<evidence type="ECO:0000256" key="1">
    <source>
        <dbReference type="ARBA" id="ARBA00022656"/>
    </source>
</evidence>
<dbReference type="InParanoid" id="A7TC20"/>
<reference evidence="4 5" key="1">
    <citation type="journal article" date="2007" name="Science">
        <title>Sea anemone genome reveals ancestral eumetazoan gene repertoire and genomic organization.</title>
        <authorList>
            <person name="Putnam N.H."/>
            <person name="Srivastava M."/>
            <person name="Hellsten U."/>
            <person name="Dirks B."/>
            <person name="Chapman J."/>
            <person name="Salamov A."/>
            <person name="Terry A."/>
            <person name="Shapiro H."/>
            <person name="Lindquist E."/>
            <person name="Kapitonov V.V."/>
            <person name="Jurka J."/>
            <person name="Genikhovich G."/>
            <person name="Grigoriev I.V."/>
            <person name="Lucas S.M."/>
            <person name="Steele R.E."/>
            <person name="Finnerty J.R."/>
            <person name="Technau U."/>
            <person name="Martindale M.Q."/>
            <person name="Rokhsar D.S."/>
        </authorList>
    </citation>
    <scope>NUCLEOTIDE SEQUENCE [LARGE SCALE GENOMIC DNA]</scope>
    <source>
        <strain evidence="5">CH2 X CH6</strain>
    </source>
</reference>
<gene>
    <name evidence="4" type="ORF">NEMVEDRAFT_v1g225043</name>
</gene>
<evidence type="ECO:0000313" key="5">
    <source>
        <dbReference type="Proteomes" id="UP000001593"/>
    </source>
</evidence>
<protein>
    <recommendedName>
        <fullName evidence="3">ShKT domain-containing protein</fullName>
    </recommendedName>
</protein>
<proteinExistence type="predicted"/>
<dbReference type="PhylomeDB" id="A7TC20"/>
<keyword evidence="1" id="KW-0800">Toxin</keyword>
<dbReference type="GO" id="GO:0090729">
    <property type="term" value="F:toxin activity"/>
    <property type="evidence" value="ECO:0007669"/>
    <property type="project" value="UniProtKB-KW"/>
</dbReference>
<dbReference type="InterPro" id="IPR003582">
    <property type="entry name" value="ShKT_dom"/>
</dbReference>
<accession>A7TC20</accession>
<feature type="domain" description="ShKT" evidence="3">
    <location>
        <begin position="77"/>
        <end position="112"/>
    </location>
</feature>
<evidence type="ECO:0000313" key="4">
    <source>
        <dbReference type="EMBL" id="EDO26424.1"/>
    </source>
</evidence>
<comment type="caution">
    <text evidence="2">Lacks conserved residue(s) required for the propagation of feature annotation.</text>
</comment>
<sequence>MGKYQVNGQAQYTTRIPTFIDKCQVNVLAKRTTRIPKFIGKCQAQSTELHHLWEIPGKAGHQNSIIHGEIPIKQPACKDKVEHCATWSQNGQCDSKTREYMIDKCPKSCGICRSCEDSTFKGSSEFQCQKWAKAGECQRNTKWMFHYCPVSCGICGKSLVQFPIHHPFAFKWFVSPKYQRFITTPNLTSSSPKYQRFITTPNLTPPPPNTNDFYLHILNATKILEIYPSPKKSQ</sequence>
<dbReference type="Proteomes" id="UP000001593">
    <property type="component" value="Unassembled WGS sequence"/>
</dbReference>
<dbReference type="PANTHER" id="PTHR21724">
    <property type="entry name" value="SHKT DOMAIN-CONTAINING PROTEIN"/>
    <property type="match status" value="1"/>
</dbReference>